<dbReference type="EMBL" id="FMYE01000034">
    <property type="protein sequence ID" value="SDB78104.1"/>
    <property type="molecule type" value="Genomic_DNA"/>
</dbReference>
<gene>
    <name evidence="1" type="ORF">SAMN05192581_10347</name>
</gene>
<dbReference type="RefSeq" id="WP_074559014.1">
    <property type="nucleotide sequence ID" value="NZ_CP176640.1"/>
</dbReference>
<evidence type="ECO:0000313" key="1">
    <source>
        <dbReference type="EMBL" id="SDB78104.1"/>
    </source>
</evidence>
<evidence type="ECO:0000313" key="2">
    <source>
        <dbReference type="Proteomes" id="UP000183670"/>
    </source>
</evidence>
<reference evidence="1 2" key="1">
    <citation type="submission" date="2016-10" db="EMBL/GenBank/DDBJ databases">
        <authorList>
            <person name="de Groot N.N."/>
        </authorList>
    </citation>
    <scope>NUCLEOTIDE SEQUENCE [LARGE SCALE GENOMIC DNA]</scope>
    <source>
        <strain evidence="1 2">NLAE-zl-C500</strain>
    </source>
</reference>
<accession>A0A1G6G7Y9</accession>
<sequence length="264" mass="29985">MKRITVIIFVSFFILLKGYSQKIEIYEEAGIKYAAIKSIELPANRVENRSEKPDFYKTIQLFEYTDSGMDTAPILVNGENVYVKRITRHPNNENNQTIKIVWKVSEYFIISPDNVYSDGNDNDGKNVGEKTMKWATANGYLATANTNSYTTASFAVPKGCAMYRGKNGKDEPGTWRVPTLREGSLIMIFYKELERTKDKGTDFQPFNVSSDDSKGTAYWLATENNSSTNAWSIKFYPTAVKYTSGPISKVNTLYLRCIRDIPLK</sequence>
<protein>
    <recommendedName>
        <fullName evidence="3">DUF1566 domain-containing protein</fullName>
    </recommendedName>
</protein>
<evidence type="ECO:0008006" key="3">
    <source>
        <dbReference type="Google" id="ProtNLM"/>
    </source>
</evidence>
<proteinExistence type="predicted"/>
<organism evidence="1 2">
    <name type="scientific">Bacteroides ovatus</name>
    <dbReference type="NCBI Taxonomy" id="28116"/>
    <lineage>
        <taxon>Bacteria</taxon>
        <taxon>Pseudomonadati</taxon>
        <taxon>Bacteroidota</taxon>
        <taxon>Bacteroidia</taxon>
        <taxon>Bacteroidales</taxon>
        <taxon>Bacteroidaceae</taxon>
        <taxon>Bacteroides</taxon>
    </lineage>
</organism>
<name>A0A1G6G7Y9_BACOV</name>
<dbReference type="Proteomes" id="UP000183670">
    <property type="component" value="Unassembled WGS sequence"/>
</dbReference>
<dbReference type="AlphaFoldDB" id="A0A1G6G7Y9"/>